<feature type="region of interest" description="Disordered" evidence="1">
    <location>
        <begin position="53"/>
        <end position="121"/>
    </location>
</feature>
<dbReference type="GO" id="GO:1990116">
    <property type="term" value="P:ribosome-associated ubiquitin-dependent protein catabolic process"/>
    <property type="evidence" value="ECO:0007669"/>
    <property type="project" value="TreeGrafter"/>
</dbReference>
<dbReference type="GO" id="GO:1990112">
    <property type="term" value="C:RQC complex"/>
    <property type="evidence" value="ECO:0007669"/>
    <property type="project" value="TreeGrafter"/>
</dbReference>
<dbReference type="GO" id="GO:0072344">
    <property type="term" value="P:rescue of stalled ribosome"/>
    <property type="evidence" value="ECO:0007669"/>
    <property type="project" value="TreeGrafter"/>
</dbReference>
<dbReference type="AlphaFoldDB" id="A0A369JDT5"/>
<dbReference type="OrthoDB" id="205993at2759"/>
<sequence length="798" mass="88638">MPPRLNKRQQRELEELQALGGPSAADVSSEEELPASKIAVSTFSNFLVSEDIETESENEGSVIPAKSRKKKKKKKATTAETLKPPATTKSFQDSAPATPPVAKNEKKALKKAKAKEKKAGNDELENALAELSMKYPELQKTAKPTLSPQSLATLLAVSLTHLDSEAEMRKFFGSKVVQANKSGPSRSSGSSRRNATLQRSNLTRPQPSWWSASQREGLSIRNLTEEELKAKEKRHGWGSLDEKWWTVEYSQRYKSMTKSFIKAVMSGHPEALFDLQQKLPWHADNLLQLAEIYRHREEYAQAVDFVDRAIFTYERAFIGAFNFTSGNNRLDFDSVENRPFFLAIHRQIADLQRRGCVRTAFEFARLLYSLDPWNDPHGALYHLDLLALKAGMGQWLLDVYDHFAKRREQQTEKADTRMDPSVLPGFMFSRALALKMAEDAKSIQDHLESTAALKDAIASFPSVVPLLADKIDVTLPAALRAHRDFKIETDASSLSSHISALHLLSHMYAQHSFGTWKEADNSAWFAATVASTFASLPSSLPSTPSRQAFLSLFKSNTSLQYSIYRHVTVLETTHRRLFSFIPRQILQDAKSLACDPLPPPTAVSRYDDEYFSGTEELVTLRARTRQERAMDDRALAQMIPDPAVRAQMEALFQLPEFAEHFPGGLVDAAQRMGPEALEDLLLAVVAGAGMMEGGEMGGEMPGQMPGFEGLMRDDVPEGEAEGHAAAVVDDRGQGVEEREDGSGDSGVDVQEDEDGDEEEAVSGVPRILRNIFGRIWGRPAPPEESSDEEELVDNAGVD</sequence>
<feature type="region of interest" description="Disordered" evidence="1">
    <location>
        <begin position="718"/>
        <end position="798"/>
    </location>
</feature>
<feature type="compositionally biased region" description="Low complexity" evidence="1">
    <location>
        <begin position="182"/>
        <end position="193"/>
    </location>
</feature>
<gene>
    <name evidence="2" type="primary">TCF25</name>
    <name evidence="2" type="ORF">Hypma_012678</name>
</gene>
<keyword evidence="3" id="KW-1185">Reference proteome</keyword>
<reference evidence="2" key="1">
    <citation type="submission" date="2018-04" db="EMBL/GenBank/DDBJ databases">
        <title>Whole genome sequencing of Hypsizygus marmoreus.</title>
        <authorList>
            <person name="Choi I.-G."/>
            <person name="Min B."/>
            <person name="Kim J.-G."/>
            <person name="Kim S."/>
            <person name="Oh Y.-L."/>
            <person name="Kong W.-S."/>
            <person name="Park H."/>
            <person name="Jeong J."/>
            <person name="Song E.-S."/>
        </authorList>
    </citation>
    <scope>NUCLEOTIDE SEQUENCE [LARGE SCALE GENOMIC DNA]</scope>
    <source>
        <strain evidence="2">51987-8</strain>
    </source>
</reference>
<dbReference type="InterPro" id="IPR006994">
    <property type="entry name" value="TCF25/Rqc1"/>
</dbReference>
<dbReference type="PANTHER" id="PTHR22684">
    <property type="entry name" value="NULP1-RELATED"/>
    <property type="match status" value="1"/>
</dbReference>
<name>A0A369JDT5_HYPMA</name>
<proteinExistence type="predicted"/>
<evidence type="ECO:0000313" key="3">
    <source>
        <dbReference type="Proteomes" id="UP000076154"/>
    </source>
</evidence>
<feature type="compositionally biased region" description="Polar residues" evidence="1">
    <location>
        <begin position="194"/>
        <end position="209"/>
    </location>
</feature>
<dbReference type="PANTHER" id="PTHR22684:SF0">
    <property type="entry name" value="RIBOSOME QUALITY CONTROL COMPLEX SUBUNIT TCF25"/>
    <property type="match status" value="1"/>
</dbReference>
<evidence type="ECO:0000313" key="2">
    <source>
        <dbReference type="EMBL" id="RDB20291.1"/>
    </source>
</evidence>
<dbReference type="InParanoid" id="A0A369JDT5"/>
<dbReference type="STRING" id="39966.A0A369JDT5"/>
<accession>A0A369JDT5</accession>
<dbReference type="Pfam" id="PF04910">
    <property type="entry name" value="Tcf25"/>
    <property type="match status" value="1"/>
</dbReference>
<feature type="region of interest" description="Disordered" evidence="1">
    <location>
        <begin position="177"/>
        <end position="209"/>
    </location>
</feature>
<evidence type="ECO:0000256" key="1">
    <source>
        <dbReference type="SAM" id="MobiDB-lite"/>
    </source>
</evidence>
<dbReference type="FunCoup" id="A0A369JDT5">
    <property type="interactions" value="445"/>
</dbReference>
<dbReference type="EMBL" id="LUEZ02000069">
    <property type="protein sequence ID" value="RDB20291.1"/>
    <property type="molecule type" value="Genomic_DNA"/>
</dbReference>
<feature type="compositionally biased region" description="Acidic residues" evidence="1">
    <location>
        <begin position="749"/>
        <end position="760"/>
    </location>
</feature>
<comment type="caution">
    <text evidence="2">The sequence shown here is derived from an EMBL/GenBank/DDBJ whole genome shotgun (WGS) entry which is preliminary data.</text>
</comment>
<organism evidence="2 3">
    <name type="scientific">Hypsizygus marmoreus</name>
    <name type="common">White beech mushroom</name>
    <name type="synonym">Agaricus marmoreus</name>
    <dbReference type="NCBI Taxonomy" id="39966"/>
    <lineage>
        <taxon>Eukaryota</taxon>
        <taxon>Fungi</taxon>
        <taxon>Dikarya</taxon>
        <taxon>Basidiomycota</taxon>
        <taxon>Agaricomycotina</taxon>
        <taxon>Agaricomycetes</taxon>
        <taxon>Agaricomycetidae</taxon>
        <taxon>Agaricales</taxon>
        <taxon>Tricholomatineae</taxon>
        <taxon>Lyophyllaceae</taxon>
        <taxon>Hypsizygus</taxon>
    </lineage>
</organism>
<feature type="compositionally biased region" description="Low complexity" evidence="1">
    <location>
        <begin position="78"/>
        <end position="89"/>
    </location>
</feature>
<protein>
    <submittedName>
        <fullName evidence="2">Transcription factor 25</fullName>
    </submittedName>
</protein>
<feature type="compositionally biased region" description="Basic residues" evidence="1">
    <location>
        <begin position="66"/>
        <end position="76"/>
    </location>
</feature>
<dbReference type="Proteomes" id="UP000076154">
    <property type="component" value="Unassembled WGS sequence"/>
</dbReference>